<feature type="region of interest" description="Disordered" evidence="1">
    <location>
        <begin position="1"/>
        <end position="23"/>
    </location>
</feature>
<dbReference type="EMBL" id="OW240916">
    <property type="protein sequence ID" value="CAH2295265.1"/>
    <property type="molecule type" value="Genomic_DNA"/>
</dbReference>
<evidence type="ECO:0000313" key="2">
    <source>
        <dbReference type="EMBL" id="CAH2295265.1"/>
    </source>
</evidence>
<reference evidence="2" key="1">
    <citation type="submission" date="2022-03" db="EMBL/GenBank/DDBJ databases">
        <authorList>
            <person name="Alioto T."/>
            <person name="Alioto T."/>
            <person name="Gomez Garrido J."/>
        </authorList>
    </citation>
    <scope>NUCLEOTIDE SEQUENCE</scope>
</reference>
<dbReference type="AlphaFoldDB" id="A0AAD1SB30"/>
<feature type="region of interest" description="Disordered" evidence="1">
    <location>
        <begin position="100"/>
        <end position="136"/>
    </location>
</feature>
<gene>
    <name evidence="2" type="ORF">PECUL_23A010345</name>
</gene>
<proteinExistence type="predicted"/>
<name>A0AAD1SB30_PELCU</name>
<organism evidence="2 3">
    <name type="scientific">Pelobates cultripes</name>
    <name type="common">Western spadefoot toad</name>
    <dbReference type="NCBI Taxonomy" id="61616"/>
    <lineage>
        <taxon>Eukaryota</taxon>
        <taxon>Metazoa</taxon>
        <taxon>Chordata</taxon>
        <taxon>Craniata</taxon>
        <taxon>Vertebrata</taxon>
        <taxon>Euteleostomi</taxon>
        <taxon>Amphibia</taxon>
        <taxon>Batrachia</taxon>
        <taxon>Anura</taxon>
        <taxon>Pelobatoidea</taxon>
        <taxon>Pelobatidae</taxon>
        <taxon>Pelobates</taxon>
    </lineage>
</organism>
<evidence type="ECO:0000313" key="3">
    <source>
        <dbReference type="Proteomes" id="UP001295444"/>
    </source>
</evidence>
<sequence>GEYRTQGEAGLPGFSPLEEESSLAQMRPTLAVSGADGRCPTIHRCSAKARPVGKCPPPLWTGGVIPVLTPARPDQPGRSSRAALLRQQDTAVKMAEAICDGAKTESTTGYSPKQATRLRSSPHCSPFKELAGRPNR</sequence>
<evidence type="ECO:0000256" key="1">
    <source>
        <dbReference type="SAM" id="MobiDB-lite"/>
    </source>
</evidence>
<feature type="compositionally biased region" description="Polar residues" evidence="1">
    <location>
        <begin position="104"/>
        <end position="123"/>
    </location>
</feature>
<feature type="non-terminal residue" evidence="2">
    <location>
        <position position="136"/>
    </location>
</feature>
<keyword evidence="3" id="KW-1185">Reference proteome</keyword>
<protein>
    <submittedName>
        <fullName evidence="2">Uncharacterized protein</fullName>
    </submittedName>
</protein>
<accession>A0AAD1SB30</accession>
<feature type="non-terminal residue" evidence="2">
    <location>
        <position position="1"/>
    </location>
</feature>
<dbReference type="Proteomes" id="UP001295444">
    <property type="component" value="Chromosome 05"/>
</dbReference>